<dbReference type="KEGG" id="tcd:AAIA72_02255"/>
<dbReference type="CDD" id="cd18809">
    <property type="entry name" value="SF1_C_RecD"/>
    <property type="match status" value="1"/>
</dbReference>
<dbReference type="AlphaFoldDB" id="A0AB39UY77"/>
<evidence type="ECO:0000259" key="1">
    <source>
        <dbReference type="Pfam" id="PF13538"/>
    </source>
</evidence>
<accession>A0AB39UY77</accession>
<organism evidence="2">
    <name type="scientific">Thermohahella caldifontis</name>
    <dbReference type="NCBI Taxonomy" id="3142973"/>
    <lineage>
        <taxon>Bacteria</taxon>
        <taxon>Pseudomonadati</taxon>
        <taxon>Pseudomonadota</taxon>
        <taxon>Gammaproteobacteria</taxon>
        <taxon>Oceanospirillales</taxon>
        <taxon>Hahellaceae</taxon>
        <taxon>Thermohahella</taxon>
    </lineage>
</organism>
<dbReference type="Pfam" id="PF13538">
    <property type="entry name" value="UvrD_C_2"/>
    <property type="match status" value="1"/>
</dbReference>
<feature type="domain" description="UvrD-like helicase C-terminal" evidence="1">
    <location>
        <begin position="6"/>
        <end position="49"/>
    </location>
</feature>
<dbReference type="InterPro" id="IPR027785">
    <property type="entry name" value="UvrD-like_helicase_C"/>
</dbReference>
<protein>
    <submittedName>
        <fullName evidence="2">ATP-binding domain-containing protein</fullName>
    </submittedName>
</protein>
<evidence type="ECO:0000313" key="2">
    <source>
        <dbReference type="EMBL" id="XDT72830.1"/>
    </source>
</evidence>
<sequence length="88" mass="9783">MLGKIIFAMTIHKTQGSEFDHVLMLLPEEAERLLSRELIFTGLTRAKSGFTLLAEKAIWQAGIARQIEREGGLRQALKAIETSLCSPT</sequence>
<proteinExistence type="predicted"/>
<reference evidence="2" key="1">
    <citation type="submission" date="2024-05" db="EMBL/GenBank/DDBJ databases">
        <title>Genome sequencing of novel strain.</title>
        <authorList>
            <person name="Ganbat D."/>
            <person name="Ganbat S."/>
            <person name="Lee S.-J."/>
        </authorList>
    </citation>
    <scope>NUCLEOTIDE SEQUENCE</scope>
    <source>
        <strain evidence="2">SMD15-11</strain>
    </source>
</reference>
<gene>
    <name evidence="2" type="ORF">AAIA72_02255</name>
</gene>
<dbReference type="RefSeq" id="WP_369601833.1">
    <property type="nucleotide sequence ID" value="NZ_CP154858.1"/>
</dbReference>
<keyword evidence="2" id="KW-0067">ATP-binding</keyword>
<dbReference type="GO" id="GO:0005524">
    <property type="term" value="F:ATP binding"/>
    <property type="evidence" value="ECO:0007669"/>
    <property type="project" value="UniProtKB-KW"/>
</dbReference>
<name>A0AB39UY77_9GAMM</name>
<keyword evidence="2" id="KW-0547">Nucleotide-binding</keyword>
<dbReference type="Gene3D" id="3.40.50.300">
    <property type="entry name" value="P-loop containing nucleotide triphosphate hydrolases"/>
    <property type="match status" value="1"/>
</dbReference>
<dbReference type="InterPro" id="IPR027417">
    <property type="entry name" value="P-loop_NTPase"/>
</dbReference>
<dbReference type="SUPFAM" id="SSF52540">
    <property type="entry name" value="P-loop containing nucleoside triphosphate hydrolases"/>
    <property type="match status" value="1"/>
</dbReference>
<dbReference type="EMBL" id="CP154858">
    <property type="protein sequence ID" value="XDT72830.1"/>
    <property type="molecule type" value="Genomic_DNA"/>
</dbReference>